<keyword evidence="1" id="KW-1133">Transmembrane helix</keyword>
<feature type="transmembrane region" description="Helical" evidence="1">
    <location>
        <begin position="77"/>
        <end position="96"/>
    </location>
</feature>
<protein>
    <recommendedName>
        <fullName evidence="4">Cytochrome oxidase complex assembly protein 1</fullName>
    </recommendedName>
</protein>
<sequence length="196" mass="22427">MDNDKYIPEEIKGWNWGAFLTSIIWGIRFKCYKTFLVYIPLFGFFYLFVVGARANQWAWQNNHWESIEAFKATQKKWTLGTLVFYIALIAFAVTYVNKGVSEFENAPYASLALVALEQSESFQANIGKPYEYSLYAGTQRGYEAKGFAEMTFDVQGVNGKGKLFVNASHVNQVWQLECLSIQYANSKQPDILIPCD</sequence>
<proteinExistence type="predicted"/>
<dbReference type="RefSeq" id="WP_068899536.1">
    <property type="nucleotide sequence ID" value="NZ_JBHUIF010000003.1"/>
</dbReference>
<dbReference type="AlphaFoldDB" id="A0A1C3EQ32"/>
<keyword evidence="1" id="KW-0812">Transmembrane</keyword>
<dbReference type="OrthoDB" id="9815959at2"/>
<reference evidence="2 3" key="1">
    <citation type="submission" date="2016-05" db="EMBL/GenBank/DDBJ databases">
        <title>Genomic Taxonomy of the Vibrionaceae.</title>
        <authorList>
            <person name="Gomez-Gil B."/>
            <person name="Enciso-Ibarra J."/>
        </authorList>
    </citation>
    <scope>NUCLEOTIDE SEQUENCE [LARGE SCALE GENOMIC DNA]</scope>
    <source>
        <strain evidence="2 3">CAIM 1920</strain>
    </source>
</reference>
<organism evidence="2 3">
    <name type="scientific">Veronia pacifica</name>
    <dbReference type="NCBI Taxonomy" id="1080227"/>
    <lineage>
        <taxon>Bacteria</taxon>
        <taxon>Pseudomonadati</taxon>
        <taxon>Pseudomonadota</taxon>
        <taxon>Gammaproteobacteria</taxon>
        <taxon>Vibrionales</taxon>
        <taxon>Vibrionaceae</taxon>
        <taxon>Veronia</taxon>
    </lineage>
</organism>
<keyword evidence="3" id="KW-1185">Reference proteome</keyword>
<feature type="transmembrane region" description="Helical" evidence="1">
    <location>
        <begin position="35"/>
        <end position="57"/>
    </location>
</feature>
<comment type="caution">
    <text evidence="2">The sequence shown here is derived from an EMBL/GenBank/DDBJ whole genome shotgun (WGS) entry which is preliminary data.</text>
</comment>
<dbReference type="Pfam" id="PF08695">
    <property type="entry name" value="Coa1"/>
    <property type="match status" value="1"/>
</dbReference>
<dbReference type="InterPro" id="IPR014807">
    <property type="entry name" value="Coa1"/>
</dbReference>
<evidence type="ECO:0000313" key="2">
    <source>
        <dbReference type="EMBL" id="ODA35363.1"/>
    </source>
</evidence>
<evidence type="ECO:0008006" key="4">
    <source>
        <dbReference type="Google" id="ProtNLM"/>
    </source>
</evidence>
<name>A0A1C3EQ32_9GAMM</name>
<dbReference type="EMBL" id="LYBM01000004">
    <property type="protein sequence ID" value="ODA35363.1"/>
    <property type="molecule type" value="Genomic_DNA"/>
</dbReference>
<keyword evidence="1" id="KW-0472">Membrane</keyword>
<dbReference type="Proteomes" id="UP000094936">
    <property type="component" value="Unassembled WGS sequence"/>
</dbReference>
<accession>A0A1C3EQ32</accession>
<evidence type="ECO:0000256" key="1">
    <source>
        <dbReference type="SAM" id="Phobius"/>
    </source>
</evidence>
<evidence type="ECO:0000313" key="3">
    <source>
        <dbReference type="Proteomes" id="UP000094936"/>
    </source>
</evidence>
<gene>
    <name evidence="2" type="ORF">A8L45_04145</name>
</gene>